<sequence>MHPPDSILVPATRAGADKARQTRLGRHSLPSSPLLLSERPAAHGAPVSTGTAVSVTAVSMTAFTAAWYLWRPAVRPPATVVSAPSIHRWGRCAAAPTAALLPAHTSTPASVASSRQREARSGLGSDAGPRKRRHLLRVEAHGGPARRRRCAAKPADQRRSTTPPFLGGPHG</sequence>
<dbReference type="Proteomes" id="UP000798662">
    <property type="component" value="Chromosome 1"/>
</dbReference>
<comment type="caution">
    <text evidence="1">The sequence shown here is derived from an EMBL/GenBank/DDBJ whole genome shotgun (WGS) entry which is preliminary data.</text>
</comment>
<gene>
    <name evidence="1" type="ORF">I4F81_000364</name>
</gene>
<evidence type="ECO:0000313" key="2">
    <source>
        <dbReference type="Proteomes" id="UP000798662"/>
    </source>
</evidence>
<keyword evidence="2" id="KW-1185">Reference proteome</keyword>
<dbReference type="EMBL" id="CM020618">
    <property type="protein sequence ID" value="KAK1857749.1"/>
    <property type="molecule type" value="Genomic_DNA"/>
</dbReference>
<name>A0ACC3BIJ4_PYRYE</name>
<organism evidence="1 2">
    <name type="scientific">Pyropia yezoensis</name>
    <name type="common">Susabi-nori</name>
    <name type="synonym">Porphyra yezoensis</name>
    <dbReference type="NCBI Taxonomy" id="2788"/>
    <lineage>
        <taxon>Eukaryota</taxon>
        <taxon>Rhodophyta</taxon>
        <taxon>Bangiophyceae</taxon>
        <taxon>Bangiales</taxon>
        <taxon>Bangiaceae</taxon>
        <taxon>Pyropia</taxon>
    </lineage>
</organism>
<accession>A0ACC3BIJ4</accession>
<protein>
    <submittedName>
        <fullName evidence="1">Uncharacterized protein</fullName>
    </submittedName>
</protein>
<reference evidence="1" key="1">
    <citation type="submission" date="2019-11" db="EMBL/GenBank/DDBJ databases">
        <title>Nori genome reveals adaptations in red seaweeds to the harsh intertidal environment.</title>
        <authorList>
            <person name="Wang D."/>
            <person name="Mao Y."/>
        </authorList>
    </citation>
    <scope>NUCLEOTIDE SEQUENCE</scope>
    <source>
        <tissue evidence="1">Gametophyte</tissue>
    </source>
</reference>
<proteinExistence type="predicted"/>
<evidence type="ECO:0000313" key="1">
    <source>
        <dbReference type="EMBL" id="KAK1857749.1"/>
    </source>
</evidence>